<dbReference type="RefSeq" id="WP_213412243.1">
    <property type="nucleotide sequence ID" value="NZ_BOVK01000028.1"/>
</dbReference>
<accession>A0A8J4M288</accession>
<dbReference type="Gene3D" id="3.30.559.30">
    <property type="entry name" value="Nonribosomal peptide synthetase, condensation domain"/>
    <property type="match status" value="1"/>
</dbReference>
<dbReference type="Gene3D" id="3.30.559.10">
    <property type="entry name" value="Chloramphenicol acetyltransferase-like domain"/>
    <property type="match status" value="1"/>
</dbReference>
<gene>
    <name evidence="9" type="ORF">XYCOK13_22630</name>
</gene>
<keyword evidence="3" id="KW-0596">Phosphopantetheine</keyword>
<dbReference type="InterPro" id="IPR009081">
    <property type="entry name" value="PP-bd_ACP"/>
</dbReference>
<dbReference type="InterPro" id="IPR020806">
    <property type="entry name" value="PKS_PP-bd"/>
</dbReference>
<dbReference type="GO" id="GO:0043041">
    <property type="term" value="P:amino acid activation for nonribosomal peptide biosynthetic process"/>
    <property type="evidence" value="ECO:0007669"/>
    <property type="project" value="TreeGrafter"/>
</dbReference>
<dbReference type="InterPro" id="IPR045851">
    <property type="entry name" value="AMP-bd_C_sf"/>
</dbReference>
<keyword evidence="5" id="KW-0677">Repeat</keyword>
<dbReference type="NCBIfam" id="TIGR01733">
    <property type="entry name" value="AA-adenyl-dom"/>
    <property type="match status" value="1"/>
</dbReference>
<evidence type="ECO:0000256" key="5">
    <source>
        <dbReference type="ARBA" id="ARBA00022737"/>
    </source>
</evidence>
<dbReference type="InterPro" id="IPR020845">
    <property type="entry name" value="AMP-binding_CS"/>
</dbReference>
<dbReference type="InterPro" id="IPR023213">
    <property type="entry name" value="CAT-like_dom_sf"/>
</dbReference>
<evidence type="ECO:0000256" key="7">
    <source>
        <dbReference type="ARBA" id="ARBA00023268"/>
    </source>
</evidence>
<dbReference type="Gene3D" id="3.40.50.980">
    <property type="match status" value="2"/>
</dbReference>
<dbReference type="InterPro" id="IPR025110">
    <property type="entry name" value="AMP-bd_C"/>
</dbReference>
<dbReference type="Pfam" id="PF13193">
    <property type="entry name" value="AMP-binding_C"/>
    <property type="match status" value="1"/>
</dbReference>
<proteinExistence type="inferred from homology"/>
<dbReference type="PRINTS" id="PR00154">
    <property type="entry name" value="AMPBINDING"/>
</dbReference>
<dbReference type="Pfam" id="PF00668">
    <property type="entry name" value="Condensation"/>
    <property type="match status" value="1"/>
</dbReference>
<dbReference type="InterPro" id="IPR020459">
    <property type="entry name" value="AMP-binding"/>
</dbReference>
<dbReference type="InterPro" id="IPR000873">
    <property type="entry name" value="AMP-dep_synth/lig_dom"/>
</dbReference>
<reference evidence="9" key="1">
    <citation type="submission" date="2021-04" db="EMBL/GenBank/DDBJ databases">
        <title>Draft genome sequence of Xylanibacillus composti strain K13.</title>
        <authorList>
            <person name="Uke A."/>
            <person name="Chhe C."/>
            <person name="Baramee S."/>
            <person name="Kosugi A."/>
        </authorList>
    </citation>
    <scope>NUCLEOTIDE SEQUENCE</scope>
    <source>
        <strain evidence="9">K13</strain>
    </source>
</reference>
<evidence type="ECO:0000313" key="10">
    <source>
        <dbReference type="Proteomes" id="UP000677918"/>
    </source>
</evidence>
<keyword evidence="7" id="KW-0511">Multifunctional enzyme</keyword>
<evidence type="ECO:0000256" key="2">
    <source>
        <dbReference type="ARBA" id="ARBA00006432"/>
    </source>
</evidence>
<comment type="cofactor">
    <cofactor evidence="1">
        <name>pantetheine 4'-phosphate</name>
        <dbReference type="ChEBI" id="CHEBI:47942"/>
    </cofactor>
</comment>
<dbReference type="Gene3D" id="1.10.1200.10">
    <property type="entry name" value="ACP-like"/>
    <property type="match status" value="1"/>
</dbReference>
<dbReference type="Proteomes" id="UP000677918">
    <property type="component" value="Unassembled WGS sequence"/>
</dbReference>
<comment type="similarity">
    <text evidence="2">Belongs to the ATP-dependent AMP-binding enzyme family.</text>
</comment>
<evidence type="ECO:0000256" key="1">
    <source>
        <dbReference type="ARBA" id="ARBA00001957"/>
    </source>
</evidence>
<dbReference type="PROSITE" id="PS00455">
    <property type="entry name" value="AMP_BINDING"/>
    <property type="match status" value="1"/>
</dbReference>
<dbReference type="InterPro" id="IPR010071">
    <property type="entry name" value="AA_adenyl_dom"/>
</dbReference>
<dbReference type="InterPro" id="IPR036736">
    <property type="entry name" value="ACP-like_sf"/>
</dbReference>
<evidence type="ECO:0000313" key="9">
    <source>
        <dbReference type="EMBL" id="GIQ69439.1"/>
    </source>
</evidence>
<feature type="domain" description="Carrier" evidence="8">
    <location>
        <begin position="766"/>
        <end position="840"/>
    </location>
</feature>
<evidence type="ECO:0000259" key="8">
    <source>
        <dbReference type="PROSITE" id="PS50075"/>
    </source>
</evidence>
<dbReference type="GO" id="GO:0017000">
    <property type="term" value="P:antibiotic biosynthetic process"/>
    <property type="evidence" value="ECO:0007669"/>
    <property type="project" value="UniProtKB-KW"/>
</dbReference>
<dbReference type="PROSITE" id="PS50075">
    <property type="entry name" value="CARRIER"/>
    <property type="match status" value="1"/>
</dbReference>
<name>A0A8J4M288_9BACL</name>
<dbReference type="EMBL" id="BOVK01000028">
    <property type="protein sequence ID" value="GIQ69439.1"/>
    <property type="molecule type" value="Genomic_DNA"/>
</dbReference>
<evidence type="ECO:0000256" key="3">
    <source>
        <dbReference type="ARBA" id="ARBA00022450"/>
    </source>
</evidence>
<dbReference type="GO" id="GO:0008610">
    <property type="term" value="P:lipid biosynthetic process"/>
    <property type="evidence" value="ECO:0007669"/>
    <property type="project" value="UniProtKB-ARBA"/>
</dbReference>
<dbReference type="SUPFAM" id="SSF56801">
    <property type="entry name" value="Acetyl-CoA synthetase-like"/>
    <property type="match status" value="1"/>
</dbReference>
<evidence type="ECO:0000256" key="6">
    <source>
        <dbReference type="ARBA" id="ARBA00023194"/>
    </source>
</evidence>
<dbReference type="InterPro" id="IPR001242">
    <property type="entry name" value="Condensation_dom"/>
</dbReference>
<comment type="caution">
    <text evidence="9">The sequence shown here is derived from an EMBL/GenBank/DDBJ whole genome shotgun (WGS) entry which is preliminary data.</text>
</comment>
<dbReference type="SMART" id="SM00823">
    <property type="entry name" value="PKS_PP"/>
    <property type="match status" value="1"/>
</dbReference>
<protein>
    <recommendedName>
        <fullName evidence="8">Carrier domain-containing protein</fullName>
    </recommendedName>
</protein>
<dbReference type="Gene3D" id="3.30.300.30">
    <property type="match status" value="1"/>
</dbReference>
<keyword evidence="4" id="KW-0597">Phosphoprotein</keyword>
<dbReference type="Gene3D" id="2.30.38.10">
    <property type="entry name" value="Luciferase, Domain 3"/>
    <property type="match status" value="1"/>
</dbReference>
<dbReference type="GO" id="GO:0031177">
    <property type="term" value="F:phosphopantetheine binding"/>
    <property type="evidence" value="ECO:0007669"/>
    <property type="project" value="InterPro"/>
</dbReference>
<dbReference type="GO" id="GO:0044550">
    <property type="term" value="P:secondary metabolite biosynthetic process"/>
    <property type="evidence" value="ECO:0007669"/>
    <property type="project" value="TreeGrafter"/>
</dbReference>
<dbReference type="Pfam" id="PF00501">
    <property type="entry name" value="AMP-binding"/>
    <property type="match status" value="1"/>
</dbReference>
<dbReference type="SUPFAM" id="SSF52777">
    <property type="entry name" value="CoA-dependent acyltransferases"/>
    <property type="match status" value="2"/>
</dbReference>
<keyword evidence="6" id="KW-0045">Antibiotic biosynthesis</keyword>
<dbReference type="GO" id="GO:0005737">
    <property type="term" value="C:cytoplasm"/>
    <property type="evidence" value="ECO:0007669"/>
    <property type="project" value="TreeGrafter"/>
</dbReference>
<dbReference type="PANTHER" id="PTHR45527">
    <property type="entry name" value="NONRIBOSOMAL PEPTIDE SYNTHETASE"/>
    <property type="match status" value="1"/>
</dbReference>
<dbReference type="GO" id="GO:0003824">
    <property type="term" value="F:catalytic activity"/>
    <property type="evidence" value="ECO:0007669"/>
    <property type="project" value="UniProtKB-KW"/>
</dbReference>
<dbReference type="PANTHER" id="PTHR45527:SF1">
    <property type="entry name" value="FATTY ACID SYNTHASE"/>
    <property type="match status" value="1"/>
</dbReference>
<sequence>MRNRLEQAVLLRTEKYAQMKQFWQQQLEYIPFQLRTDDGLREPALQRVPMNPALAARLHKVSKGEPLSLFALLAAGLQWAWLDYGQQEMLSFGTPPILEDMLEDALGDAVLFASEQAGDISFRVHAAKTRETLANGYRHQDFPIRELLHSGSAAGAGTHCLLDLLCRLEGLHAPFPDGISARLEISLLKQGDSWWIETGHRMSKREAALPSVFLAYAQHALLSWLEEPDVTASAGITLPTEMQQTLLAHAAGDRIAVPDGSLVRLFRRQAALSADQLAVWSGQGAASYRELDELSERLAFELRRQGCKPGDVVGVSAERSVLAVAAMIGILKAGCAYMPLDPEWPEDRLRDILTDSSCRTVVHAERPVSVPGARMVDMKQLPLLDGGTALDEPGADDLAYVLYTSGTTGKPKGVMIEHRQVLNLLAGLKAKLLFFAEQARIACLAPFVFDASVAPIFAALTGGHTLYIVPDEVRLDGAALFDFYRQQRIEISDGTPMHLQMLALAASQRDQQTLPVRLFMIGGEALPASSVRSVRSLCSPAARIVNVYGPTECCVDATFQEAGDELDELTPIVPIGRPLPNQRVYVLDRRLQLRPYGAVGEICIAGGNVGRGYRSERELAACRFAEDPFYAGERLYRTGDLGRMLPDGSIDCLGRADDQVKWKGYRIELGEIEQTLQAHPNITNAAAMLARAEPDDAGQLIAYYTAAKPLAEGEARAWLEKRLPGYMVPAAIISMEQLPLKANGKLDRSRLPLPEETEKRSEEAQAPLTELEQSIAEVWRMVLGRPAGDVQASFFQSGGDSLKALRMMMELEARGIPVKLHDIFKHSSIRELAAAIAQDAKEEPSASSRPREDAQEWFRSRGIAVEPFTLLDDGHAKVAWRVPQEAHAEAADLLDEARQLFPPAALPHYLLSDPSAIDALLAPPKPDIHKKAERLAAQAVRDNEIFSEHVTRQRRVGTYPLAPIQQAFLEVGQAASGTVMTLVAGAPVQVVQQAVIGVIREHALLRSVLLADSRTAGVWAEFEAGGDIAVPALDISSHSLPEQRVLLEQLVRILFYVPYADPGRLFYRLLLVRLNEREYKLLLPCHHAIFDGMSGQVLEQSLAKRLSGAPADSSQTEQHHYSGYVRQLQKGPVLKEDALIRQFELNVCSEAAVQLQQWLQVRSDGLRRRYVAEVKFQPGEALSPEQWFAFPYRILARFAASHGLPSELPLLLLYYGRRYEDNTYFDMVGPCIDLLPCLLSSEASESGVPVARLTRMTQQYNVNFAALLINERLRRSFAEAADLLRPLANSGILFNFHGYADQAKLELFRMLGEHKQGLDGGEASGLVRTPISFDFLYTADCFRATLHAPFAVDEAAWQRDAEELFAALRSEAGAG</sequence>
<dbReference type="Pfam" id="PF00550">
    <property type="entry name" value="PP-binding"/>
    <property type="match status" value="1"/>
</dbReference>
<dbReference type="CDD" id="cd05930">
    <property type="entry name" value="A_NRPS"/>
    <property type="match status" value="1"/>
</dbReference>
<organism evidence="9 10">
    <name type="scientific">Xylanibacillus composti</name>
    <dbReference type="NCBI Taxonomy" id="1572762"/>
    <lineage>
        <taxon>Bacteria</taxon>
        <taxon>Bacillati</taxon>
        <taxon>Bacillota</taxon>
        <taxon>Bacilli</taxon>
        <taxon>Bacillales</taxon>
        <taxon>Paenibacillaceae</taxon>
        <taxon>Xylanibacillus</taxon>
    </lineage>
</organism>
<evidence type="ECO:0000256" key="4">
    <source>
        <dbReference type="ARBA" id="ARBA00022553"/>
    </source>
</evidence>
<keyword evidence="10" id="KW-1185">Reference proteome</keyword>
<dbReference type="SUPFAM" id="SSF47336">
    <property type="entry name" value="ACP-like"/>
    <property type="match status" value="1"/>
</dbReference>